<accession>A0ABT4KYZ8</accession>
<sequence length="478" mass="51483">MKKIFIYAFAGLLLVASAGCKKLEDFGQTNIDPNSTTQANPSALLTNTLVGLAGYSYTVRPGYYGQYFSETQYPDASNYTLIQDGFAGIYSGALYDLQNIQILNTSNNMKQVAKIVQQYIFWSITDRWGDVPYSQALKGIEFNAPAYDAQESIYKGMISTLTSSVAAMDNSSITGDIVFNGDVASWKRFANSLRMLMALQLSKRYPGAADYSATQFKAALADAGGYISTNAQNVKITYNTNYKNPLFNEYNGRKDLAESKSMTDLLVTTLGGDARQAAYGGASEVLGSTASSNLGVPYGVTRATATAFTDANPTWARVLRGDLRTESSPYVMLSAAEVTLARAEAANMGWTTEVLPTLYLAGITLSHEQWGVGAPSATYLANANVAIGAVGTAGNLKNIATQEYIASYPNGLRAWNIYRRTGFPALVPATAATNATKQIPRRYVYAPSEITTNGASYAAAVAKLTGGNTQDARMWWDL</sequence>
<dbReference type="RefSeq" id="WP_269415815.1">
    <property type="nucleotide sequence ID" value="NZ_JAPWGL010000003.1"/>
</dbReference>
<reference evidence="1" key="1">
    <citation type="submission" date="2022-12" db="EMBL/GenBank/DDBJ databases">
        <title>Genome sequence of SJ11.</title>
        <authorList>
            <person name="Woo H."/>
        </authorList>
    </citation>
    <scope>NUCLEOTIDE SEQUENCE</scope>
    <source>
        <strain evidence="1">SJ11</strain>
    </source>
</reference>
<comment type="caution">
    <text evidence="1">The sequence shown here is derived from an EMBL/GenBank/DDBJ whole genome shotgun (WGS) entry which is preliminary data.</text>
</comment>
<keyword evidence="2" id="KW-1185">Reference proteome</keyword>
<dbReference type="EMBL" id="JAPWGL010000003">
    <property type="protein sequence ID" value="MCZ4224020.1"/>
    <property type="molecule type" value="Genomic_DNA"/>
</dbReference>
<dbReference type="PROSITE" id="PS51257">
    <property type="entry name" value="PROKAR_LIPOPROTEIN"/>
    <property type="match status" value="1"/>
</dbReference>
<organism evidence="1 2">
    <name type="scientific">Pedobacter rhodius</name>
    <dbReference type="NCBI Taxonomy" id="3004098"/>
    <lineage>
        <taxon>Bacteria</taxon>
        <taxon>Pseudomonadati</taxon>
        <taxon>Bacteroidota</taxon>
        <taxon>Sphingobacteriia</taxon>
        <taxon>Sphingobacteriales</taxon>
        <taxon>Sphingobacteriaceae</taxon>
        <taxon>Pedobacter</taxon>
    </lineage>
</organism>
<dbReference type="SUPFAM" id="SSF48452">
    <property type="entry name" value="TPR-like"/>
    <property type="match status" value="1"/>
</dbReference>
<dbReference type="Gene3D" id="1.25.40.390">
    <property type="match status" value="1"/>
</dbReference>
<evidence type="ECO:0000313" key="1">
    <source>
        <dbReference type="EMBL" id="MCZ4224020.1"/>
    </source>
</evidence>
<dbReference type="InterPro" id="IPR041662">
    <property type="entry name" value="SusD-like_2"/>
</dbReference>
<protein>
    <submittedName>
        <fullName evidence="1">SusD/RagB family nutrient-binding outer membrane lipoprotein</fullName>
    </submittedName>
</protein>
<gene>
    <name evidence="1" type="ORF">O0931_11970</name>
</gene>
<keyword evidence="1" id="KW-0449">Lipoprotein</keyword>
<dbReference type="Proteomes" id="UP001144341">
    <property type="component" value="Unassembled WGS sequence"/>
</dbReference>
<name>A0ABT4KYZ8_9SPHI</name>
<evidence type="ECO:0000313" key="2">
    <source>
        <dbReference type="Proteomes" id="UP001144341"/>
    </source>
</evidence>
<proteinExistence type="predicted"/>
<dbReference type="InterPro" id="IPR011990">
    <property type="entry name" value="TPR-like_helical_dom_sf"/>
</dbReference>
<dbReference type="Pfam" id="PF12771">
    <property type="entry name" value="SusD-like_2"/>
    <property type="match status" value="1"/>
</dbReference>